<keyword evidence="3 5" id="KW-1133">Transmembrane helix</keyword>
<dbReference type="InterPro" id="IPR020846">
    <property type="entry name" value="MFS_dom"/>
</dbReference>
<dbReference type="PROSITE" id="PS50850">
    <property type="entry name" value="MFS"/>
    <property type="match status" value="1"/>
</dbReference>
<feature type="transmembrane region" description="Helical" evidence="5">
    <location>
        <begin position="242"/>
        <end position="264"/>
    </location>
</feature>
<dbReference type="Proteomes" id="UP001470230">
    <property type="component" value="Unassembled WGS sequence"/>
</dbReference>
<comment type="caution">
    <text evidence="7">The sequence shown here is derived from an EMBL/GenBank/DDBJ whole genome shotgun (WGS) entry which is preliminary data.</text>
</comment>
<evidence type="ECO:0000313" key="7">
    <source>
        <dbReference type="EMBL" id="KAK8880819.1"/>
    </source>
</evidence>
<dbReference type="SUPFAM" id="SSF103473">
    <property type="entry name" value="MFS general substrate transporter"/>
    <property type="match status" value="1"/>
</dbReference>
<dbReference type="PRINTS" id="PR00171">
    <property type="entry name" value="SUGRTRNSPORT"/>
</dbReference>
<feature type="transmembrane region" description="Helical" evidence="5">
    <location>
        <begin position="208"/>
        <end position="230"/>
    </location>
</feature>
<dbReference type="Pfam" id="PF00083">
    <property type="entry name" value="Sugar_tr"/>
    <property type="match status" value="1"/>
</dbReference>
<feature type="transmembrane region" description="Helical" evidence="5">
    <location>
        <begin position="360"/>
        <end position="385"/>
    </location>
</feature>
<feature type="transmembrane region" description="Helical" evidence="5">
    <location>
        <begin position="145"/>
        <end position="164"/>
    </location>
</feature>
<comment type="subcellular location">
    <subcellularLocation>
        <location evidence="1">Membrane</location>
        <topology evidence="1">Multi-pass membrane protein</topology>
    </subcellularLocation>
</comment>
<dbReference type="PANTHER" id="PTHR48021">
    <property type="match status" value="1"/>
</dbReference>
<dbReference type="PANTHER" id="PTHR48021:SF1">
    <property type="entry name" value="GH07001P-RELATED"/>
    <property type="match status" value="1"/>
</dbReference>
<keyword evidence="2 5" id="KW-0812">Transmembrane</keyword>
<feature type="transmembrane region" description="Helical" evidence="5">
    <location>
        <begin position="271"/>
        <end position="289"/>
    </location>
</feature>
<evidence type="ECO:0000259" key="6">
    <source>
        <dbReference type="PROSITE" id="PS50850"/>
    </source>
</evidence>
<dbReference type="InterPro" id="IPR050549">
    <property type="entry name" value="MFS_Trehalose_Transporter"/>
</dbReference>
<name>A0ABR2JPM4_9EUKA</name>
<dbReference type="EMBL" id="JAPFFF010000010">
    <property type="protein sequence ID" value="KAK8880819.1"/>
    <property type="molecule type" value="Genomic_DNA"/>
</dbReference>
<organism evidence="7 8">
    <name type="scientific">Tritrichomonas musculus</name>
    <dbReference type="NCBI Taxonomy" id="1915356"/>
    <lineage>
        <taxon>Eukaryota</taxon>
        <taxon>Metamonada</taxon>
        <taxon>Parabasalia</taxon>
        <taxon>Tritrichomonadida</taxon>
        <taxon>Tritrichomonadidae</taxon>
        <taxon>Tritrichomonas</taxon>
    </lineage>
</organism>
<feature type="transmembrane region" description="Helical" evidence="5">
    <location>
        <begin position="301"/>
        <end position="323"/>
    </location>
</feature>
<accession>A0ABR2JPM4</accession>
<sequence length="424" mass="47088">MTFGSIIAFGSATLRIMKDVFGPLPTFYIGAFQAAPAMSAIIAPLFWSFLLKRLRLKIVSFSVGLTGVIFWPLLLTTTKKYFWTSIIIRAMLGMTLAGISTIGPLYFTQIAPPELKGFYGTLHSLFVIMGHIVTNLLGVTHKWQPPIYVSTSLMFIFGTFVFVIPDVKKDDQKGTEKQIELNDINSNNDSDINANIGLFDASHRRRTLVAMTLAFFMSFSGIGSIMQNIAPLMSEVGLELDAGYQAAIAICAQFFSCFLSSILIDKLGFKFLWNLSALGSSLSLLFYGLNVKFEWSRLLPMIFLFSFQFFFGIGLGSIPWILPSIIFPPELKSKAMSLTTSLVWAGASIVMFLFPFLQKWFGQFGLMMILSGLNALNLVIGILFVENYKDKNQTNIIADSNDIKQNLISGEQGEVDESIKANLL</sequence>
<gene>
    <name evidence="7" type="ORF">M9Y10_003511</name>
</gene>
<feature type="transmembrane region" description="Helical" evidence="5">
    <location>
        <begin position="58"/>
        <end position="75"/>
    </location>
</feature>
<feature type="transmembrane region" description="Helical" evidence="5">
    <location>
        <begin position="335"/>
        <end position="354"/>
    </location>
</feature>
<evidence type="ECO:0000256" key="3">
    <source>
        <dbReference type="ARBA" id="ARBA00022989"/>
    </source>
</evidence>
<feature type="transmembrane region" description="Helical" evidence="5">
    <location>
        <begin position="118"/>
        <end position="139"/>
    </location>
</feature>
<evidence type="ECO:0000256" key="2">
    <source>
        <dbReference type="ARBA" id="ARBA00022692"/>
    </source>
</evidence>
<dbReference type="Gene3D" id="1.20.1250.20">
    <property type="entry name" value="MFS general substrate transporter like domains"/>
    <property type="match status" value="1"/>
</dbReference>
<dbReference type="InterPro" id="IPR005828">
    <property type="entry name" value="MFS_sugar_transport-like"/>
</dbReference>
<evidence type="ECO:0000256" key="5">
    <source>
        <dbReference type="SAM" id="Phobius"/>
    </source>
</evidence>
<keyword evidence="4 5" id="KW-0472">Membrane</keyword>
<protein>
    <submittedName>
        <fullName evidence="7">Glucose import</fullName>
    </submittedName>
</protein>
<dbReference type="InterPro" id="IPR003663">
    <property type="entry name" value="Sugar/inositol_transpt"/>
</dbReference>
<dbReference type="InterPro" id="IPR036259">
    <property type="entry name" value="MFS_trans_sf"/>
</dbReference>
<feature type="transmembrane region" description="Helical" evidence="5">
    <location>
        <begin position="81"/>
        <end position="106"/>
    </location>
</feature>
<evidence type="ECO:0000313" key="8">
    <source>
        <dbReference type="Proteomes" id="UP001470230"/>
    </source>
</evidence>
<reference evidence="7 8" key="1">
    <citation type="submission" date="2024-04" db="EMBL/GenBank/DDBJ databases">
        <title>Tritrichomonas musculus Genome.</title>
        <authorList>
            <person name="Alves-Ferreira E."/>
            <person name="Grigg M."/>
            <person name="Lorenzi H."/>
            <person name="Galac M."/>
        </authorList>
    </citation>
    <scope>NUCLEOTIDE SEQUENCE [LARGE SCALE GENOMIC DNA]</scope>
    <source>
        <strain evidence="7 8">EAF2021</strain>
    </source>
</reference>
<evidence type="ECO:0000256" key="1">
    <source>
        <dbReference type="ARBA" id="ARBA00004141"/>
    </source>
</evidence>
<proteinExistence type="predicted"/>
<keyword evidence="8" id="KW-1185">Reference proteome</keyword>
<feature type="domain" description="Major facilitator superfamily (MFS) profile" evidence="6">
    <location>
        <begin position="1"/>
        <end position="389"/>
    </location>
</feature>
<feature type="transmembrane region" description="Helical" evidence="5">
    <location>
        <begin position="27"/>
        <end position="51"/>
    </location>
</feature>
<evidence type="ECO:0000256" key="4">
    <source>
        <dbReference type="ARBA" id="ARBA00023136"/>
    </source>
</evidence>